<sequence>MLVANLHVGGLALFLAMFGQTALAAPAADAAAAAPAPDASKDFMAGVDTSTWVSVEFQGKTITYNPAIVVNVTEASASGTSAKRTSVLAKRAPCSGNNDDCCGGSSFNGTPAPWAWTSDCAAIRDWAYSQSRYFSVVHPTGDYHGVVFAGSCAFGAGSWNILATYVGSADIGDVTRDAINIFAGSNGQVGAYGTMKCALDSDVFWKLQCNGC</sequence>
<evidence type="ECO:0000313" key="4">
    <source>
        <dbReference type="Proteomes" id="UP001321760"/>
    </source>
</evidence>
<organism evidence="3 4">
    <name type="scientific">Podospora aff. communis PSN243</name>
    <dbReference type="NCBI Taxonomy" id="3040156"/>
    <lineage>
        <taxon>Eukaryota</taxon>
        <taxon>Fungi</taxon>
        <taxon>Dikarya</taxon>
        <taxon>Ascomycota</taxon>
        <taxon>Pezizomycotina</taxon>
        <taxon>Sordariomycetes</taxon>
        <taxon>Sordariomycetidae</taxon>
        <taxon>Sordariales</taxon>
        <taxon>Podosporaceae</taxon>
        <taxon>Podospora</taxon>
    </lineage>
</organism>
<accession>A0AAV9H828</accession>
<protein>
    <submittedName>
        <fullName evidence="3">Necrosis-inducing factor-domain-containing protein</fullName>
    </submittedName>
</protein>
<gene>
    <name evidence="3" type="ORF">QBC34DRAFT_465310</name>
</gene>
<reference evidence="3" key="1">
    <citation type="journal article" date="2023" name="Mol. Phylogenet. Evol.">
        <title>Genome-scale phylogeny and comparative genomics of the fungal order Sordariales.</title>
        <authorList>
            <person name="Hensen N."/>
            <person name="Bonometti L."/>
            <person name="Westerberg I."/>
            <person name="Brannstrom I.O."/>
            <person name="Guillou S."/>
            <person name="Cros-Aarteil S."/>
            <person name="Calhoun S."/>
            <person name="Haridas S."/>
            <person name="Kuo A."/>
            <person name="Mondo S."/>
            <person name="Pangilinan J."/>
            <person name="Riley R."/>
            <person name="LaButti K."/>
            <person name="Andreopoulos B."/>
            <person name="Lipzen A."/>
            <person name="Chen C."/>
            <person name="Yan M."/>
            <person name="Daum C."/>
            <person name="Ng V."/>
            <person name="Clum A."/>
            <person name="Steindorff A."/>
            <person name="Ohm R.A."/>
            <person name="Martin F."/>
            <person name="Silar P."/>
            <person name="Natvig D.O."/>
            <person name="Lalanne C."/>
            <person name="Gautier V."/>
            <person name="Ament-Velasquez S.L."/>
            <person name="Kruys A."/>
            <person name="Hutchinson M.I."/>
            <person name="Powell A.J."/>
            <person name="Barry K."/>
            <person name="Miller A.N."/>
            <person name="Grigoriev I.V."/>
            <person name="Debuchy R."/>
            <person name="Gladieux P."/>
            <person name="Hiltunen Thoren M."/>
            <person name="Johannesson H."/>
        </authorList>
    </citation>
    <scope>NUCLEOTIDE SEQUENCE</scope>
    <source>
        <strain evidence="3">PSN243</strain>
    </source>
</reference>
<evidence type="ECO:0000256" key="1">
    <source>
        <dbReference type="SAM" id="SignalP"/>
    </source>
</evidence>
<evidence type="ECO:0000259" key="2">
    <source>
        <dbReference type="Pfam" id="PF14856"/>
    </source>
</evidence>
<name>A0AAV9H828_9PEZI</name>
<dbReference type="Pfam" id="PF14856">
    <property type="entry name" value="Hce2"/>
    <property type="match status" value="1"/>
</dbReference>
<dbReference type="InterPro" id="IPR029226">
    <property type="entry name" value="Ecp2-like"/>
</dbReference>
<comment type="caution">
    <text evidence="3">The sequence shown here is derived from an EMBL/GenBank/DDBJ whole genome shotgun (WGS) entry which is preliminary data.</text>
</comment>
<proteinExistence type="predicted"/>
<evidence type="ECO:0000313" key="3">
    <source>
        <dbReference type="EMBL" id="KAK4455226.1"/>
    </source>
</evidence>
<feature type="signal peptide" evidence="1">
    <location>
        <begin position="1"/>
        <end position="24"/>
    </location>
</feature>
<dbReference type="Proteomes" id="UP001321760">
    <property type="component" value="Unassembled WGS sequence"/>
</dbReference>
<reference evidence="3" key="2">
    <citation type="submission" date="2023-05" db="EMBL/GenBank/DDBJ databases">
        <authorList>
            <consortium name="Lawrence Berkeley National Laboratory"/>
            <person name="Steindorff A."/>
            <person name="Hensen N."/>
            <person name="Bonometti L."/>
            <person name="Westerberg I."/>
            <person name="Brannstrom I.O."/>
            <person name="Guillou S."/>
            <person name="Cros-Aarteil S."/>
            <person name="Calhoun S."/>
            <person name="Haridas S."/>
            <person name="Kuo A."/>
            <person name="Mondo S."/>
            <person name="Pangilinan J."/>
            <person name="Riley R."/>
            <person name="Labutti K."/>
            <person name="Andreopoulos B."/>
            <person name="Lipzen A."/>
            <person name="Chen C."/>
            <person name="Yanf M."/>
            <person name="Daum C."/>
            <person name="Ng V."/>
            <person name="Clum A."/>
            <person name="Ohm R."/>
            <person name="Martin F."/>
            <person name="Silar P."/>
            <person name="Natvig D."/>
            <person name="Lalanne C."/>
            <person name="Gautier V."/>
            <person name="Ament-Velasquez S.L."/>
            <person name="Kruys A."/>
            <person name="Hutchinson M.I."/>
            <person name="Powell A.J."/>
            <person name="Barry K."/>
            <person name="Miller A.N."/>
            <person name="Grigoriev I.V."/>
            <person name="Debuchy R."/>
            <person name="Gladieux P."/>
            <person name="Thoren M.H."/>
            <person name="Johannesson H."/>
        </authorList>
    </citation>
    <scope>NUCLEOTIDE SEQUENCE</scope>
    <source>
        <strain evidence="3">PSN243</strain>
    </source>
</reference>
<dbReference type="EMBL" id="MU865915">
    <property type="protein sequence ID" value="KAK4455226.1"/>
    <property type="molecule type" value="Genomic_DNA"/>
</dbReference>
<feature type="domain" description="Ecp2 effector protein-like" evidence="2">
    <location>
        <begin position="101"/>
        <end position="197"/>
    </location>
</feature>
<feature type="chain" id="PRO_5043832809" evidence="1">
    <location>
        <begin position="25"/>
        <end position="212"/>
    </location>
</feature>
<keyword evidence="1" id="KW-0732">Signal</keyword>
<dbReference type="AlphaFoldDB" id="A0AAV9H828"/>
<keyword evidence="4" id="KW-1185">Reference proteome</keyword>